<gene>
    <name evidence="10 11" type="primary">LOC111132040</name>
</gene>
<feature type="chain" id="PRO_5044666385" evidence="8">
    <location>
        <begin position="22"/>
        <end position="214"/>
    </location>
</feature>
<dbReference type="PROSITE" id="PS50068">
    <property type="entry name" value="LDLRA_2"/>
    <property type="match status" value="1"/>
</dbReference>
<dbReference type="InterPro" id="IPR000884">
    <property type="entry name" value="TSP1_rpt"/>
</dbReference>
<accession>A0A8B8E492</accession>
<dbReference type="FunFam" id="2.20.100.10:FF:000001">
    <property type="entry name" value="semaphorin-5A isoform X1"/>
    <property type="match status" value="1"/>
</dbReference>
<keyword evidence="4 8" id="KW-0732">Signal</keyword>
<evidence type="ECO:0000256" key="7">
    <source>
        <dbReference type="PROSITE-ProRule" id="PRU00124"/>
    </source>
</evidence>
<dbReference type="InterPro" id="IPR036383">
    <property type="entry name" value="TSP1_rpt_sf"/>
</dbReference>
<dbReference type="PANTHER" id="PTHR22906:SF43">
    <property type="entry name" value="PROPERDIN"/>
    <property type="match status" value="1"/>
</dbReference>
<dbReference type="InterPro" id="IPR036055">
    <property type="entry name" value="LDL_receptor-like_sf"/>
</dbReference>
<reference evidence="10 11" key="1">
    <citation type="submission" date="2025-04" db="UniProtKB">
        <authorList>
            <consortium name="RefSeq"/>
        </authorList>
    </citation>
    <scope>IDENTIFICATION</scope>
    <source>
        <tissue evidence="10 11">Whole sample</tissue>
    </source>
</reference>
<dbReference type="PROSITE" id="PS50092">
    <property type="entry name" value="TSP1"/>
    <property type="match status" value="2"/>
</dbReference>
<dbReference type="OrthoDB" id="6093707at2759"/>
<dbReference type="InterPro" id="IPR052065">
    <property type="entry name" value="Compl_asym_regulator"/>
</dbReference>
<dbReference type="PROSITE" id="PS01209">
    <property type="entry name" value="LDLRA_1"/>
    <property type="match status" value="1"/>
</dbReference>
<dbReference type="SUPFAM" id="SSF57424">
    <property type="entry name" value="LDL receptor-like module"/>
    <property type="match status" value="1"/>
</dbReference>
<sequence length="214" mass="23669">MVGWPVLYSVIALLLVDITTCDNLGGWGGWGPWSSCSVTCGFGSIRRNKQWEYPDGRVANYTLTKIVECFINRTCPVHGGWGMWTGWTRCPVMCGGANVTRTRLCDAPEPSNGGKFCNGSASDSFICNNATCPEIPTDFDMRSCFNDSMFLCESREHCVPKTLRCDFELNCHDGTDERGCIISLGMGINSSIQKSKFLAVIFTLLTLLEKLFII</sequence>
<keyword evidence="5" id="KW-0677">Repeat</keyword>
<dbReference type="Pfam" id="PF00090">
    <property type="entry name" value="TSP_1"/>
    <property type="match status" value="2"/>
</dbReference>
<proteinExistence type="predicted"/>
<dbReference type="KEGG" id="cvn:111132040"/>
<keyword evidence="3" id="KW-0245">EGF-like domain</keyword>
<dbReference type="InterPro" id="IPR023415">
    <property type="entry name" value="LDLR_class-A_CS"/>
</dbReference>
<dbReference type="PANTHER" id="PTHR22906">
    <property type="entry name" value="PROPERDIN"/>
    <property type="match status" value="1"/>
</dbReference>
<dbReference type="AlphaFoldDB" id="A0A8B8E492"/>
<comment type="subcellular location">
    <subcellularLocation>
        <location evidence="1">Secreted</location>
    </subcellularLocation>
</comment>
<keyword evidence="6 7" id="KW-1015">Disulfide bond</keyword>
<dbReference type="Gene3D" id="2.20.100.10">
    <property type="entry name" value="Thrombospondin type-1 (TSP1) repeat"/>
    <property type="match status" value="2"/>
</dbReference>
<dbReference type="RefSeq" id="XP_022335383.1">
    <property type="nucleotide sequence ID" value="XM_022479675.1"/>
</dbReference>
<dbReference type="RefSeq" id="XP_022335382.1">
    <property type="nucleotide sequence ID" value="XM_022479674.1"/>
</dbReference>
<dbReference type="SUPFAM" id="SSF82895">
    <property type="entry name" value="TSP-1 type 1 repeat"/>
    <property type="match status" value="2"/>
</dbReference>
<evidence type="ECO:0000313" key="9">
    <source>
        <dbReference type="Proteomes" id="UP000694844"/>
    </source>
</evidence>
<keyword evidence="2" id="KW-0964">Secreted</keyword>
<evidence type="ECO:0000256" key="3">
    <source>
        <dbReference type="ARBA" id="ARBA00022536"/>
    </source>
</evidence>
<evidence type="ECO:0000256" key="8">
    <source>
        <dbReference type="SAM" id="SignalP"/>
    </source>
</evidence>
<dbReference type="InterPro" id="IPR002172">
    <property type="entry name" value="LDrepeatLR_classA_rpt"/>
</dbReference>
<dbReference type="SMART" id="SM00209">
    <property type="entry name" value="TSP1"/>
    <property type="match status" value="2"/>
</dbReference>
<evidence type="ECO:0000313" key="10">
    <source>
        <dbReference type="RefSeq" id="XP_022335382.1"/>
    </source>
</evidence>
<comment type="caution">
    <text evidence="7">Lacks conserved residue(s) required for the propagation of feature annotation.</text>
</comment>
<feature type="signal peptide" evidence="8">
    <location>
        <begin position="1"/>
        <end position="21"/>
    </location>
</feature>
<dbReference type="Pfam" id="PF00057">
    <property type="entry name" value="Ldl_recept_a"/>
    <property type="match status" value="1"/>
</dbReference>
<evidence type="ECO:0000256" key="4">
    <source>
        <dbReference type="ARBA" id="ARBA00022729"/>
    </source>
</evidence>
<evidence type="ECO:0000313" key="11">
    <source>
        <dbReference type="RefSeq" id="XP_022335383.1"/>
    </source>
</evidence>
<feature type="disulfide bond" evidence="7">
    <location>
        <begin position="165"/>
        <end position="180"/>
    </location>
</feature>
<dbReference type="CDD" id="cd00112">
    <property type="entry name" value="LDLa"/>
    <property type="match status" value="1"/>
</dbReference>
<protein>
    <submittedName>
        <fullName evidence="10 11">Thrombospondin-1-like</fullName>
    </submittedName>
</protein>
<dbReference type="SMART" id="SM00192">
    <property type="entry name" value="LDLa"/>
    <property type="match status" value="1"/>
</dbReference>
<dbReference type="Proteomes" id="UP000694844">
    <property type="component" value="Chromosome 5"/>
</dbReference>
<dbReference type="GeneID" id="111132040"/>
<evidence type="ECO:0000256" key="2">
    <source>
        <dbReference type="ARBA" id="ARBA00022525"/>
    </source>
</evidence>
<name>A0A8B8E492_CRAVI</name>
<evidence type="ECO:0000256" key="1">
    <source>
        <dbReference type="ARBA" id="ARBA00004613"/>
    </source>
</evidence>
<evidence type="ECO:0000256" key="5">
    <source>
        <dbReference type="ARBA" id="ARBA00022737"/>
    </source>
</evidence>
<keyword evidence="9" id="KW-1185">Reference proteome</keyword>
<dbReference type="Gene3D" id="4.10.400.10">
    <property type="entry name" value="Low-density Lipoprotein Receptor"/>
    <property type="match status" value="1"/>
</dbReference>
<evidence type="ECO:0000256" key="6">
    <source>
        <dbReference type="ARBA" id="ARBA00023157"/>
    </source>
</evidence>
<organism evidence="9 10">
    <name type="scientific">Crassostrea virginica</name>
    <name type="common">Eastern oyster</name>
    <dbReference type="NCBI Taxonomy" id="6565"/>
    <lineage>
        <taxon>Eukaryota</taxon>
        <taxon>Metazoa</taxon>
        <taxon>Spiralia</taxon>
        <taxon>Lophotrochozoa</taxon>
        <taxon>Mollusca</taxon>
        <taxon>Bivalvia</taxon>
        <taxon>Autobranchia</taxon>
        <taxon>Pteriomorphia</taxon>
        <taxon>Ostreida</taxon>
        <taxon>Ostreoidea</taxon>
        <taxon>Ostreidae</taxon>
        <taxon>Crassostrea</taxon>
    </lineage>
</organism>